<feature type="domain" description="Suppressor of fused-like" evidence="1">
    <location>
        <begin position="40"/>
        <end position="203"/>
    </location>
</feature>
<dbReference type="InterPro" id="IPR037181">
    <property type="entry name" value="SUFU_N"/>
</dbReference>
<dbReference type="EMBL" id="QJJQ01000005">
    <property type="protein sequence ID" value="PXW87519.1"/>
    <property type="molecule type" value="Genomic_DNA"/>
</dbReference>
<dbReference type="PANTHER" id="PTHR10928:SF2">
    <property type="entry name" value="SUPPRESSOR OF FUSED HOMOLOG"/>
    <property type="match status" value="1"/>
</dbReference>
<name>A0A2V3WF91_9BACI</name>
<dbReference type="SUPFAM" id="SSF103359">
    <property type="entry name" value="Suppressor of Fused, N-terminal domain"/>
    <property type="match status" value="1"/>
</dbReference>
<dbReference type="PIRSF" id="PIRSF038192">
    <property type="entry name" value="Txn_reg_BtrU_prd"/>
    <property type="match status" value="1"/>
</dbReference>
<keyword evidence="3" id="KW-1185">Reference proteome</keyword>
<dbReference type="AlphaFoldDB" id="A0A2V3WF91"/>
<dbReference type="GO" id="GO:0005737">
    <property type="term" value="C:cytoplasm"/>
    <property type="evidence" value="ECO:0007669"/>
    <property type="project" value="TreeGrafter"/>
</dbReference>
<sequence>MSDEELNSVGWDAIDQAMEKVYGDQEPKHYGTMISYMLGGNDPLDGISVYEAKEPMEHWHFVTYGFSELHEKESENLEVSGYGFELTFRLAKKHNETEPPSWALNFLQNLARYVFNSGNVFKNGDYMDANGPICLESDTELTALAFAYDPELPKMDTPNGTVEFIQVVGITADELEAMQIWNTLGVLHICTEYMPQLITDLLRTSCLHNDKVVEAIETGSETEGSNTGFLFNDQITWTPGGKKFFKRIPAMMTIGAKQAVIIGKVLKGRQVKEEPLRLVSNEVTVVFSFSDQPQLIEDSLEIQLNKKAVEELIEQLQPIEKEFSIPSLENIAFKIVKTEVKDSEGKIVETIG</sequence>
<reference evidence="2 3" key="1">
    <citation type="submission" date="2018-05" db="EMBL/GenBank/DDBJ databases">
        <title>Genomic Encyclopedia of Type Strains, Phase IV (KMG-IV): sequencing the most valuable type-strain genomes for metagenomic binning, comparative biology and taxonomic classification.</title>
        <authorList>
            <person name="Goeker M."/>
        </authorList>
    </citation>
    <scope>NUCLEOTIDE SEQUENCE [LARGE SCALE GENOMIC DNA]</scope>
    <source>
        <strain evidence="2 3">DSM 28556</strain>
    </source>
</reference>
<dbReference type="InterPro" id="IPR007768">
    <property type="entry name" value="Suppressor_of_fused"/>
</dbReference>
<dbReference type="InterPro" id="IPR017429">
    <property type="entry name" value="Suppressor_of_fused_bac"/>
</dbReference>
<proteinExistence type="predicted"/>
<comment type="caution">
    <text evidence="2">The sequence shown here is derived from an EMBL/GenBank/DDBJ whole genome shotgun (WGS) entry which is preliminary data.</text>
</comment>
<dbReference type="PANTHER" id="PTHR10928">
    <property type="entry name" value="SUPPRESSOR OF FUSED"/>
    <property type="match status" value="1"/>
</dbReference>
<dbReference type="Proteomes" id="UP000247978">
    <property type="component" value="Unassembled WGS sequence"/>
</dbReference>
<accession>A0A2V3WF91</accession>
<dbReference type="OrthoDB" id="9023549at2"/>
<dbReference type="Pfam" id="PF05076">
    <property type="entry name" value="SUFU"/>
    <property type="match status" value="1"/>
</dbReference>
<protein>
    <submittedName>
        <fullName evidence="2">Suppressor of fused protein SUFU</fullName>
    </submittedName>
</protein>
<evidence type="ECO:0000259" key="1">
    <source>
        <dbReference type="Pfam" id="PF05076"/>
    </source>
</evidence>
<evidence type="ECO:0000313" key="2">
    <source>
        <dbReference type="EMBL" id="PXW87519.1"/>
    </source>
</evidence>
<dbReference type="InterPro" id="IPR020941">
    <property type="entry name" value="SUFU-like_domain"/>
</dbReference>
<organism evidence="2 3">
    <name type="scientific">Pseudogracilibacillus auburnensis</name>
    <dbReference type="NCBI Taxonomy" id="1494959"/>
    <lineage>
        <taxon>Bacteria</taxon>
        <taxon>Bacillati</taxon>
        <taxon>Bacillota</taxon>
        <taxon>Bacilli</taxon>
        <taxon>Bacillales</taxon>
        <taxon>Bacillaceae</taxon>
        <taxon>Pseudogracilibacillus</taxon>
    </lineage>
</organism>
<evidence type="ECO:0000313" key="3">
    <source>
        <dbReference type="Proteomes" id="UP000247978"/>
    </source>
</evidence>
<gene>
    <name evidence="2" type="ORF">DFR56_105163</name>
</gene>
<dbReference type="RefSeq" id="WP_110395106.1">
    <property type="nucleotide sequence ID" value="NZ_JBHUHB010000001.1"/>
</dbReference>